<keyword evidence="5" id="KW-0560">Oxidoreductase</keyword>
<dbReference type="InterPro" id="IPR036318">
    <property type="entry name" value="FAD-bd_PCMH-like_sf"/>
</dbReference>
<dbReference type="Pfam" id="PF02754">
    <property type="entry name" value="CCG"/>
    <property type="match status" value="1"/>
</dbReference>
<dbReference type="GO" id="GO:0051536">
    <property type="term" value="F:iron-sulfur cluster binding"/>
    <property type="evidence" value="ECO:0007669"/>
    <property type="project" value="UniProtKB-KW"/>
</dbReference>
<dbReference type="GO" id="GO:0046872">
    <property type="term" value="F:metal ion binding"/>
    <property type="evidence" value="ECO:0007669"/>
    <property type="project" value="UniProtKB-KW"/>
</dbReference>
<dbReference type="InterPro" id="IPR016166">
    <property type="entry name" value="FAD-bd_PCMH"/>
</dbReference>
<dbReference type="PROSITE" id="PS51387">
    <property type="entry name" value="FAD_PCMH"/>
    <property type="match status" value="1"/>
</dbReference>
<dbReference type="Proteomes" id="UP000245283">
    <property type="component" value="Unassembled WGS sequence"/>
</dbReference>
<dbReference type="Gene3D" id="3.30.70.2740">
    <property type="match status" value="1"/>
</dbReference>
<dbReference type="InterPro" id="IPR016164">
    <property type="entry name" value="FAD-linked_Oxase-like_C"/>
</dbReference>
<keyword evidence="11" id="KW-1185">Reference proteome</keyword>
<evidence type="ECO:0000259" key="9">
    <source>
        <dbReference type="PROSITE" id="PS51387"/>
    </source>
</evidence>
<dbReference type="SUPFAM" id="SSF56176">
    <property type="entry name" value="FAD-binding/transporter-associated domain-like"/>
    <property type="match status" value="1"/>
</dbReference>
<evidence type="ECO:0000256" key="7">
    <source>
        <dbReference type="ARBA" id="ARBA00023014"/>
    </source>
</evidence>
<keyword evidence="3" id="KW-0479">Metal-binding</keyword>
<dbReference type="SUPFAM" id="SSF55103">
    <property type="entry name" value="FAD-linked oxidases, C-terminal domain"/>
    <property type="match status" value="1"/>
</dbReference>
<comment type="cofactor">
    <cofactor evidence="1">
        <name>FAD</name>
        <dbReference type="ChEBI" id="CHEBI:57692"/>
    </cofactor>
</comment>
<keyword evidence="6" id="KW-0408">Iron</keyword>
<dbReference type="Gene3D" id="1.10.45.10">
    <property type="entry name" value="Vanillyl-alcohol Oxidase, Chain A, domain 4"/>
    <property type="match status" value="1"/>
</dbReference>
<dbReference type="InterPro" id="IPR004113">
    <property type="entry name" value="FAD-bd_oxidored_4_C"/>
</dbReference>
<evidence type="ECO:0000256" key="3">
    <source>
        <dbReference type="ARBA" id="ARBA00022723"/>
    </source>
</evidence>
<dbReference type="InterPro" id="IPR004017">
    <property type="entry name" value="Cys_rich_dom"/>
</dbReference>
<dbReference type="InterPro" id="IPR017896">
    <property type="entry name" value="4Fe4S_Fe-S-bd"/>
</dbReference>
<dbReference type="PROSITE" id="PS00198">
    <property type="entry name" value="4FE4S_FER_1"/>
    <property type="match status" value="1"/>
</dbReference>
<dbReference type="RefSeq" id="WP_109093822.1">
    <property type="nucleotide sequence ID" value="NZ_QETB01000004.1"/>
</dbReference>
<dbReference type="OrthoDB" id="9770306at2"/>
<keyword evidence="2" id="KW-0285">Flavoprotein</keyword>
<evidence type="ECO:0000313" key="10">
    <source>
        <dbReference type="EMBL" id="PWF25995.1"/>
    </source>
</evidence>
<dbReference type="InterPro" id="IPR006094">
    <property type="entry name" value="Oxid_FAD_bind_N"/>
</dbReference>
<keyword evidence="7" id="KW-0411">Iron-sulfur</keyword>
<dbReference type="GO" id="GO:1903457">
    <property type="term" value="P:lactate catabolic process"/>
    <property type="evidence" value="ECO:0007669"/>
    <property type="project" value="TreeGrafter"/>
</dbReference>
<feature type="domain" description="4Fe-4S ferredoxin-type" evidence="8">
    <location>
        <begin position="587"/>
        <end position="620"/>
    </location>
</feature>
<evidence type="ECO:0000313" key="11">
    <source>
        <dbReference type="Proteomes" id="UP000245283"/>
    </source>
</evidence>
<comment type="caution">
    <text evidence="10">The sequence shown here is derived from an EMBL/GenBank/DDBJ whole genome shotgun (WGS) entry which is preliminary data.</text>
</comment>
<evidence type="ECO:0000256" key="1">
    <source>
        <dbReference type="ARBA" id="ARBA00001974"/>
    </source>
</evidence>
<organism evidence="10 11">
    <name type="scientific">Ancrocorticia populi</name>
    <dbReference type="NCBI Taxonomy" id="2175228"/>
    <lineage>
        <taxon>Bacteria</taxon>
        <taxon>Bacillati</taxon>
        <taxon>Actinomycetota</taxon>
        <taxon>Actinomycetes</taxon>
        <taxon>Actinomycetales</taxon>
        <taxon>Actinomycetaceae</taxon>
        <taxon>Ancrocorticia</taxon>
    </lineage>
</organism>
<dbReference type="EMBL" id="QETB01000004">
    <property type="protein sequence ID" value="PWF25995.1"/>
    <property type="molecule type" value="Genomic_DNA"/>
</dbReference>
<dbReference type="PANTHER" id="PTHR11748:SF119">
    <property type="entry name" value="D-2-HYDROXYGLUTARATE DEHYDROGENASE"/>
    <property type="match status" value="1"/>
</dbReference>
<dbReference type="GO" id="GO:0004458">
    <property type="term" value="F:D-lactate dehydrogenase (cytochrome) activity"/>
    <property type="evidence" value="ECO:0007669"/>
    <property type="project" value="TreeGrafter"/>
</dbReference>
<dbReference type="InterPro" id="IPR016169">
    <property type="entry name" value="FAD-bd_PCMH_sub2"/>
</dbReference>
<proteinExistence type="predicted"/>
<accession>A0A2V1K3Z5</accession>
<dbReference type="Pfam" id="PF13183">
    <property type="entry name" value="Fer4_8"/>
    <property type="match status" value="1"/>
</dbReference>
<keyword evidence="4" id="KW-0274">FAD</keyword>
<reference evidence="11" key="1">
    <citation type="submission" date="2018-05" db="EMBL/GenBank/DDBJ databases">
        <authorList>
            <person name="Li Y."/>
        </authorList>
    </citation>
    <scope>NUCLEOTIDE SEQUENCE [LARGE SCALE GENOMIC DNA]</scope>
    <source>
        <strain evidence="11">sk1b4</strain>
    </source>
</reference>
<dbReference type="PROSITE" id="PS51379">
    <property type="entry name" value="4FE4S_FER_2"/>
    <property type="match status" value="1"/>
</dbReference>
<dbReference type="Pfam" id="PF02913">
    <property type="entry name" value="FAD-oxidase_C"/>
    <property type="match status" value="1"/>
</dbReference>
<dbReference type="GO" id="GO:0008720">
    <property type="term" value="F:D-lactate dehydrogenase (NAD+) activity"/>
    <property type="evidence" value="ECO:0007669"/>
    <property type="project" value="TreeGrafter"/>
</dbReference>
<dbReference type="PANTHER" id="PTHR11748">
    <property type="entry name" value="D-LACTATE DEHYDROGENASE"/>
    <property type="match status" value="1"/>
</dbReference>
<dbReference type="GO" id="GO:0071949">
    <property type="term" value="F:FAD binding"/>
    <property type="evidence" value="ECO:0007669"/>
    <property type="project" value="InterPro"/>
</dbReference>
<dbReference type="SUPFAM" id="SSF46548">
    <property type="entry name" value="alpha-helical ferredoxin"/>
    <property type="match status" value="1"/>
</dbReference>
<gene>
    <name evidence="10" type="ORF">DD236_07785</name>
</gene>
<evidence type="ECO:0000256" key="4">
    <source>
        <dbReference type="ARBA" id="ARBA00022827"/>
    </source>
</evidence>
<dbReference type="Gene3D" id="3.30.465.10">
    <property type="match status" value="1"/>
</dbReference>
<dbReference type="InterPro" id="IPR017900">
    <property type="entry name" value="4Fe4S_Fe_S_CS"/>
</dbReference>
<dbReference type="AlphaFoldDB" id="A0A2V1K3Z5"/>
<dbReference type="InterPro" id="IPR016171">
    <property type="entry name" value="Vanillyl_alc_oxidase_C-sub2"/>
</dbReference>
<evidence type="ECO:0000256" key="2">
    <source>
        <dbReference type="ARBA" id="ARBA00022630"/>
    </source>
</evidence>
<evidence type="ECO:0000259" key="8">
    <source>
        <dbReference type="PROSITE" id="PS51379"/>
    </source>
</evidence>
<name>A0A2V1K3Z5_9ACTO</name>
<dbReference type="Pfam" id="PF01565">
    <property type="entry name" value="FAD_binding_4"/>
    <property type="match status" value="1"/>
</dbReference>
<evidence type="ECO:0000256" key="5">
    <source>
        <dbReference type="ARBA" id="ARBA00023002"/>
    </source>
</evidence>
<protein>
    <submittedName>
        <fullName evidence="10">FAD-binding oxidoreductase</fullName>
    </submittedName>
</protein>
<sequence length="958" mass="102739">MDQMTSDDVAGKLQDVLKGEVDGSTRRRAEYSTDGSTYRVVPKVVAYPKDADDVAAALAVARETGVPLTSRGAGTSCAGNAVGPGIVLDFSRHMDKILEIDPEKRTARVQPGVIEASLQKAAGKFGLRFGPDPSTQNRATFGGMIGNNACGPHAVAYGRTADNIHELTAFLADGTQIVAGRGDTVVDGLSEIVSDHLATIRTEMGRFKRQVSGYSLEHLLPENGTDLAKFLVGSEGTLAVVTEATVRLVPVAQSPALVVLGYEDMPAAADDVPALLAYNPLAVEGVDAHLVEVVRRHKGSVPELPAGGGWLFIEIGAEEGESKDDVLARAEELARTANTTSYRVCPAGPEADELWRIRADGAGLGGRTPEDHPAWAGWEDSAVPPEKLGNYLRELRALLNKHGLDGLMYGHFGDGCVHIRIDFPIDSRTSTPIFRAFMEQAADLVASHGGSLSGEHGDGRARSEMLPRMYSPEIIETFAQVKALFDPAGILNPGVLVNPDTVDGLLRRPEARVLSYAGGFHFGDDDDSFTQAVHRCTGVGNCRADRFDAGFFMCPSYAATQDEKDVTRGRARVLQELANGELFSDWDSPEVLESLDLCLSCKACSRDCPTGIDVARYRSEVLFRAYQGKKRPRTHYTLGNLPTLAGAVTKVPFVAGVANAFMSIAPVRKIGFKIFGIDPRRGMPKFATKRFSRSPQAKGLSSFNPSKLGNKRYVMLWADSFSETLDSSGARAEVELLQKAGYTVLIPPESTCCGLTSISTGQLTSAKRKLTHLLEVLAPFAANGIPIVGVEPSCTAVLRSDLLDLLPEDARSELVSKMTYTLSELLTAPAPIGPAEEFSVPDLTGVEIVVQPHCHHYSVMGWRTDEELLKRTGATITKVTGCCGLAGNFGMEAGHYDVSVAVAENKLLPALRHADKNAIFLADGFSCRTQAAQLEGSHGIHLAELLRDGRATASRLSE</sequence>
<feature type="domain" description="FAD-binding PCMH-type" evidence="9">
    <location>
        <begin position="38"/>
        <end position="251"/>
    </location>
</feature>
<evidence type="ECO:0000256" key="6">
    <source>
        <dbReference type="ARBA" id="ARBA00023004"/>
    </source>
</evidence>